<accession>A0A285HF16</accession>
<dbReference type="NCBIfam" id="NF011049">
    <property type="entry name" value="PRK14479.1"/>
    <property type="match status" value="1"/>
</dbReference>
<dbReference type="Gene3D" id="1.25.40.340">
    <property type="match status" value="1"/>
</dbReference>
<dbReference type="EMBL" id="OBDY01000004">
    <property type="protein sequence ID" value="SNY34318.1"/>
    <property type="molecule type" value="Genomic_DNA"/>
</dbReference>
<proteinExistence type="predicted"/>
<dbReference type="Gene3D" id="3.40.50.10440">
    <property type="entry name" value="Dihydroxyacetone kinase, domain 1"/>
    <property type="match status" value="1"/>
</dbReference>
<dbReference type="PANTHER" id="PTHR28629:SF4">
    <property type="entry name" value="TRIOKINASE_FMN CYCLASE"/>
    <property type="match status" value="1"/>
</dbReference>
<keyword evidence="3 7" id="KW-0418">Kinase</keyword>
<dbReference type="PANTHER" id="PTHR28629">
    <property type="entry name" value="TRIOKINASE/FMN CYCLASE"/>
    <property type="match status" value="1"/>
</dbReference>
<dbReference type="SMART" id="SM01120">
    <property type="entry name" value="Dak2"/>
    <property type="match status" value="1"/>
</dbReference>
<dbReference type="InterPro" id="IPR012737">
    <property type="entry name" value="DhaK_L_YcgS"/>
</dbReference>
<evidence type="ECO:0000256" key="3">
    <source>
        <dbReference type="ARBA" id="ARBA00022777"/>
    </source>
</evidence>
<dbReference type="GO" id="GO:0005524">
    <property type="term" value="F:ATP binding"/>
    <property type="evidence" value="ECO:0007669"/>
    <property type="project" value="UniProtKB-KW"/>
</dbReference>
<reference evidence="7 8" key="1">
    <citation type="submission" date="2017-09" db="EMBL/GenBank/DDBJ databases">
        <authorList>
            <person name="Ehlers B."/>
            <person name="Leendertz F.H."/>
        </authorList>
    </citation>
    <scope>NUCLEOTIDE SEQUENCE [LARGE SCALE GENOMIC DNA]</scope>
    <source>
        <strain evidence="7 8">CGMCC 4.6857</strain>
    </source>
</reference>
<keyword evidence="8" id="KW-1185">Reference proteome</keyword>
<dbReference type="GO" id="GO:0019563">
    <property type="term" value="P:glycerol catabolic process"/>
    <property type="evidence" value="ECO:0007669"/>
    <property type="project" value="TreeGrafter"/>
</dbReference>
<keyword evidence="2" id="KW-0547">Nucleotide-binding</keyword>
<keyword evidence="1" id="KW-0808">Transferase</keyword>
<dbReference type="FunFam" id="3.30.1180.20:FF:000001">
    <property type="entry name" value="Dihydroxyacetone kinase 1"/>
    <property type="match status" value="1"/>
</dbReference>
<dbReference type="FunFam" id="1.25.40.340:FF:000002">
    <property type="entry name" value="Dihydroxyacetone kinase, L subunit"/>
    <property type="match status" value="1"/>
</dbReference>
<dbReference type="Proteomes" id="UP000219612">
    <property type="component" value="Unassembled WGS sequence"/>
</dbReference>
<dbReference type="RefSeq" id="WP_097320141.1">
    <property type="nucleotide sequence ID" value="NZ_OBDY01000004.1"/>
</dbReference>
<feature type="domain" description="DhaK" evidence="6">
    <location>
        <begin position="7"/>
        <end position="329"/>
    </location>
</feature>
<dbReference type="InterPro" id="IPR004006">
    <property type="entry name" value="DhaK_dom"/>
</dbReference>
<dbReference type="PROSITE" id="PS51481">
    <property type="entry name" value="DHAK"/>
    <property type="match status" value="1"/>
</dbReference>
<dbReference type="Pfam" id="PF02733">
    <property type="entry name" value="Dak1"/>
    <property type="match status" value="1"/>
</dbReference>
<evidence type="ECO:0000313" key="7">
    <source>
        <dbReference type="EMBL" id="SNY34318.1"/>
    </source>
</evidence>
<dbReference type="SUPFAM" id="SSF82549">
    <property type="entry name" value="DAK1/DegV-like"/>
    <property type="match status" value="1"/>
</dbReference>
<evidence type="ECO:0000313" key="8">
    <source>
        <dbReference type="Proteomes" id="UP000219612"/>
    </source>
</evidence>
<feature type="domain" description="DhaL" evidence="5">
    <location>
        <begin position="358"/>
        <end position="557"/>
    </location>
</feature>
<evidence type="ECO:0000256" key="2">
    <source>
        <dbReference type="ARBA" id="ARBA00022741"/>
    </source>
</evidence>
<dbReference type="FunFam" id="3.40.50.10440:FF:000001">
    <property type="entry name" value="Dihydroxyacetone kinase, DhaK subunit"/>
    <property type="match status" value="1"/>
</dbReference>
<dbReference type="SUPFAM" id="SSF101473">
    <property type="entry name" value="DhaL-like"/>
    <property type="match status" value="1"/>
</dbReference>
<organism evidence="7 8">
    <name type="scientific">Paractinoplanes atraurantiacus</name>
    <dbReference type="NCBI Taxonomy" id="1036182"/>
    <lineage>
        <taxon>Bacteria</taxon>
        <taxon>Bacillati</taxon>
        <taxon>Actinomycetota</taxon>
        <taxon>Actinomycetes</taxon>
        <taxon>Micromonosporales</taxon>
        <taxon>Micromonosporaceae</taxon>
        <taxon>Paractinoplanes</taxon>
    </lineage>
</organism>
<dbReference type="Pfam" id="PF02734">
    <property type="entry name" value="Dak2"/>
    <property type="match status" value="1"/>
</dbReference>
<dbReference type="GO" id="GO:0004371">
    <property type="term" value="F:glycerone kinase activity"/>
    <property type="evidence" value="ECO:0007669"/>
    <property type="project" value="InterPro"/>
</dbReference>
<dbReference type="Gene3D" id="3.30.1180.20">
    <property type="entry name" value="Dihydroxyacetone kinase, domain 2"/>
    <property type="match status" value="1"/>
</dbReference>
<dbReference type="InterPro" id="IPR004007">
    <property type="entry name" value="DhaL_dom"/>
</dbReference>
<evidence type="ECO:0000259" key="6">
    <source>
        <dbReference type="PROSITE" id="PS51481"/>
    </source>
</evidence>
<sequence>MKKLINDPAGVVGESLDGLTRTAAPVARLGGSTTAIRSDVGELRDNGHVAVISGGGAGHEPAHAGYVGDGMLTAAVSGEVFTSPSVDAVLEAIRAVATPGGVLLIVKNYTGDRLNFGLAAELARAEGIETAIVVVADDVALAAGGAGRRGIAGTVLVHKVAGAAAAAGLPLAEVAQRARRVADTVGTMGVALSACTVPAAGQPGFLLDGDEVEWGLGIHGEPGVERGALLPVRDTVARLAQAIVDDRRVASGARVAVLVNGLGATPPMELSIMADAAARDLGGRGILVERLWAGNFLTALDMAGASLSILPVDDDLLALLDAPTSAPAWPVVVSRPGPSTIPAPPAAESPAGELGVTDPLRRALEAVAETLISARDELTDLDREVGDGDLGISLARGAAAILAECPGYPGADGPGAVLRAASATVRRSVGGTSGPLYAVLLLRAASALPGSPTPADWALAFRAGVSGVREVGDAAMGDRTMVDALQPAADAFAGSLEAGNDWPAALESAVEAAKVGATATAAVPARLGRSSYLGDRVLGHPDPGAIAVWTWLATLATTLRP</sequence>
<gene>
    <name evidence="7" type="ORF">SAMN05421748_104261</name>
</gene>
<protein>
    <submittedName>
        <fullName evidence="7">Dihydroxyacetone kinase</fullName>
    </submittedName>
</protein>
<dbReference type="PROSITE" id="PS51480">
    <property type="entry name" value="DHAL"/>
    <property type="match status" value="1"/>
</dbReference>
<evidence type="ECO:0000256" key="4">
    <source>
        <dbReference type="ARBA" id="ARBA00022840"/>
    </source>
</evidence>
<evidence type="ECO:0000259" key="5">
    <source>
        <dbReference type="PROSITE" id="PS51480"/>
    </source>
</evidence>
<dbReference type="OrthoDB" id="9806345at2"/>
<keyword evidence="4" id="KW-0067">ATP-binding</keyword>
<dbReference type="InterPro" id="IPR050861">
    <property type="entry name" value="Dihydroxyacetone_Kinase"/>
</dbReference>
<dbReference type="GO" id="GO:0005829">
    <property type="term" value="C:cytosol"/>
    <property type="evidence" value="ECO:0007669"/>
    <property type="project" value="TreeGrafter"/>
</dbReference>
<evidence type="ECO:0000256" key="1">
    <source>
        <dbReference type="ARBA" id="ARBA00022679"/>
    </source>
</evidence>
<dbReference type="InterPro" id="IPR036117">
    <property type="entry name" value="DhaL_dom_sf"/>
</dbReference>
<dbReference type="AlphaFoldDB" id="A0A285HF16"/>
<dbReference type="NCBIfam" id="TIGR02365">
    <property type="entry name" value="dha_L_ycgS"/>
    <property type="match status" value="1"/>
</dbReference>
<name>A0A285HF16_9ACTN</name>